<gene>
    <name evidence="2" type="ORF">AA106556_1398</name>
</gene>
<dbReference type="Gene3D" id="1.10.3990.20">
    <property type="entry name" value="protein bp1543"/>
    <property type="match status" value="1"/>
</dbReference>
<accession>A0ABQ0QJQ0</accession>
<organism evidence="2 3">
    <name type="scientific">Neokomagataea tanensis NBRC 106556</name>
    <dbReference type="NCBI Taxonomy" id="1223519"/>
    <lineage>
        <taxon>Bacteria</taxon>
        <taxon>Pseudomonadati</taxon>
        <taxon>Pseudomonadota</taxon>
        <taxon>Alphaproteobacteria</taxon>
        <taxon>Acetobacterales</taxon>
        <taxon>Acetobacteraceae</taxon>
        <taxon>Neokomagataea</taxon>
    </lineage>
</organism>
<comment type="caution">
    <text evidence="2">The sequence shown here is derived from an EMBL/GenBank/DDBJ whole genome shotgun (WGS) entry which is preliminary data.</text>
</comment>
<dbReference type="Pfam" id="PF13467">
    <property type="entry name" value="RHH_4"/>
    <property type="match status" value="1"/>
</dbReference>
<dbReference type="InterPro" id="IPR027373">
    <property type="entry name" value="RHH_dom"/>
</dbReference>
<feature type="domain" description="Ribbon-helix-helix" evidence="1">
    <location>
        <begin position="5"/>
        <end position="66"/>
    </location>
</feature>
<reference evidence="2" key="1">
    <citation type="submission" date="2013-04" db="EMBL/GenBank/DDBJ databases">
        <title>The genome sequencing project of 58 acetic acid bacteria.</title>
        <authorList>
            <person name="Okamoto-Kainuma A."/>
            <person name="Ishikawa M."/>
            <person name="Umino S."/>
            <person name="Koizumi Y."/>
            <person name="Shiwa Y."/>
            <person name="Yoshikawa H."/>
            <person name="Matsutani M."/>
            <person name="Matsushita K."/>
        </authorList>
    </citation>
    <scope>NUCLEOTIDE SEQUENCE</scope>
    <source>
        <strain evidence="2">NBRC 106556</strain>
    </source>
</reference>
<name>A0ABQ0QJQ0_9PROT</name>
<evidence type="ECO:0000313" key="2">
    <source>
        <dbReference type="EMBL" id="GBR47282.1"/>
    </source>
</evidence>
<sequence length="76" mass="8545">MSLLVKRSLSLTGHRTSVALEPEFWYVLDQIAASRRLSFTALVAEIDAQRTPERPLASALRVAALLWRTPQQVDLL</sequence>
<dbReference type="RefSeq" id="WP_068173367.1">
    <property type="nucleotide sequence ID" value="NZ_BAQB01000020.1"/>
</dbReference>
<protein>
    <recommendedName>
        <fullName evidence="1">Ribbon-helix-helix domain-containing protein</fullName>
    </recommendedName>
</protein>
<keyword evidence="3" id="KW-1185">Reference proteome</keyword>
<proteinExistence type="predicted"/>
<evidence type="ECO:0000259" key="1">
    <source>
        <dbReference type="Pfam" id="PF13467"/>
    </source>
</evidence>
<dbReference type="InterPro" id="IPR038268">
    <property type="entry name" value="RHH_sf"/>
</dbReference>
<evidence type="ECO:0000313" key="3">
    <source>
        <dbReference type="Proteomes" id="UP001062443"/>
    </source>
</evidence>
<dbReference type="Proteomes" id="UP001062443">
    <property type="component" value="Unassembled WGS sequence"/>
</dbReference>
<dbReference type="EMBL" id="BAQB01000020">
    <property type="protein sequence ID" value="GBR47282.1"/>
    <property type="molecule type" value="Genomic_DNA"/>
</dbReference>